<sequence length="415" mass="45787">MDVMIIGAGIGGLTLALMLHKAGVPFRVYESAQEIRPIGVGISILPHASRELTELGLQAALADVAVTARESCFFNRFGQLIYKEPVGTFAGYDYPQFQIHRGDLQQILYRALVDRAGPKCVVTGWKCIDVEQSDTAATARFVDGRTGEDRPVQHGAAIVGCDGIHSVVRRKLVPDDGGPIYSGVNMWRGTSWWQPFLGGASYVRAGWLTHGKMVIYPIRNKLDADGRQLINWVAEIETPDYHQQDWNRRGQLDDFIGAFADWRFDFLDVPGLIRGAEAILEYPMVDKDPLGRWSFGRLTLLGDAAHPMYPRGSNGAGQAILDARALADCFASGGDVAAVLKAYEDKRLEATATVVRTNRTTPPDVILKEVYERTGDLPFTRLDDVITQDELAALSNSYKKVAGYDKATVTERRRA</sequence>
<proteinExistence type="predicted"/>
<dbReference type="SUPFAM" id="SSF54373">
    <property type="entry name" value="FAD-linked reductases, C-terminal domain"/>
    <property type="match status" value="1"/>
</dbReference>
<dbReference type="SUPFAM" id="SSF51905">
    <property type="entry name" value="FAD/NAD(P)-binding domain"/>
    <property type="match status" value="1"/>
</dbReference>
<evidence type="ECO:0000313" key="4">
    <source>
        <dbReference type="EMBL" id="MBE1206441.1"/>
    </source>
</evidence>
<dbReference type="InterPro" id="IPR036188">
    <property type="entry name" value="FAD/NAD-bd_sf"/>
</dbReference>
<dbReference type="InterPro" id="IPR002938">
    <property type="entry name" value="FAD-bd"/>
</dbReference>
<keyword evidence="5" id="KW-1185">Reference proteome</keyword>
<dbReference type="NCBIfam" id="NF005720">
    <property type="entry name" value="PRK07538.1"/>
    <property type="match status" value="1"/>
</dbReference>
<evidence type="ECO:0000256" key="2">
    <source>
        <dbReference type="ARBA" id="ARBA00023033"/>
    </source>
</evidence>
<feature type="domain" description="FAD-binding" evidence="3">
    <location>
        <begin position="292"/>
        <end position="356"/>
    </location>
</feature>
<protein>
    <submittedName>
        <fullName evidence="4">Flavin-dependent oxidoreductase</fullName>
    </submittedName>
</protein>
<dbReference type="Proteomes" id="UP000598227">
    <property type="component" value="Unassembled WGS sequence"/>
</dbReference>
<dbReference type="PANTHER" id="PTHR13789:SF268">
    <property type="entry name" value="5-METHYLPHENAZINE-1-CARBOXYLATE 1-MONOOXYGENASE"/>
    <property type="match status" value="1"/>
</dbReference>
<keyword evidence="2" id="KW-0503">Monooxygenase</keyword>
<name>A0ABR9GS01_9HYPH</name>
<reference evidence="4 5" key="1">
    <citation type="submission" date="2020-09" db="EMBL/GenBank/DDBJ databases">
        <title>Draft Genome Sequence of Aminobacter carboxidus type strain DSM 1086, a soil Gram-negative carboxydobacterium.</title>
        <authorList>
            <person name="Turrini P."/>
            <person name="Tescari M."/>
            <person name="Artuso I."/>
            <person name="Lugli G.A."/>
            <person name="Frangipani E."/>
            <person name="Ventura M."/>
            <person name="Visca P."/>
        </authorList>
    </citation>
    <scope>NUCLEOTIDE SEQUENCE [LARGE SCALE GENOMIC DNA]</scope>
    <source>
        <strain evidence="4 5">DSM 1086</strain>
    </source>
</reference>
<dbReference type="EMBL" id="JACZEP010000006">
    <property type="protein sequence ID" value="MBE1206441.1"/>
    <property type="molecule type" value="Genomic_DNA"/>
</dbReference>
<organism evidence="4 5">
    <name type="scientific">Aminobacter carboxidus</name>
    <dbReference type="NCBI Taxonomy" id="376165"/>
    <lineage>
        <taxon>Bacteria</taxon>
        <taxon>Pseudomonadati</taxon>
        <taxon>Pseudomonadota</taxon>
        <taxon>Alphaproteobacteria</taxon>
        <taxon>Hyphomicrobiales</taxon>
        <taxon>Phyllobacteriaceae</taxon>
        <taxon>Aminobacter</taxon>
    </lineage>
</organism>
<gene>
    <name evidence="4" type="ORF">IHE39_19285</name>
</gene>
<dbReference type="PRINTS" id="PR00420">
    <property type="entry name" value="RNGMNOXGNASE"/>
</dbReference>
<dbReference type="Gene3D" id="3.50.50.60">
    <property type="entry name" value="FAD/NAD(P)-binding domain"/>
    <property type="match status" value="1"/>
</dbReference>
<dbReference type="InterPro" id="IPR050493">
    <property type="entry name" value="FAD-dep_Monooxygenase_BioMet"/>
</dbReference>
<comment type="caution">
    <text evidence="4">The sequence shown here is derived from an EMBL/GenBank/DDBJ whole genome shotgun (WGS) entry which is preliminary data.</text>
</comment>
<feature type="domain" description="FAD-binding" evidence="3">
    <location>
        <begin position="2"/>
        <end position="172"/>
    </location>
</feature>
<evidence type="ECO:0000313" key="5">
    <source>
        <dbReference type="Proteomes" id="UP000598227"/>
    </source>
</evidence>
<dbReference type="Gene3D" id="3.30.9.30">
    <property type="match status" value="1"/>
</dbReference>
<dbReference type="PANTHER" id="PTHR13789">
    <property type="entry name" value="MONOOXYGENASE"/>
    <property type="match status" value="1"/>
</dbReference>
<keyword evidence="1" id="KW-0560">Oxidoreductase</keyword>
<dbReference type="Pfam" id="PF01494">
    <property type="entry name" value="FAD_binding_3"/>
    <property type="match status" value="2"/>
</dbReference>
<evidence type="ECO:0000259" key="3">
    <source>
        <dbReference type="Pfam" id="PF01494"/>
    </source>
</evidence>
<accession>A0ABR9GS01</accession>
<evidence type="ECO:0000256" key="1">
    <source>
        <dbReference type="ARBA" id="ARBA00023002"/>
    </source>
</evidence>
<dbReference type="RefSeq" id="WP_192567617.1">
    <property type="nucleotide sequence ID" value="NZ_JACZEP010000006.1"/>
</dbReference>